<accession>A0A183DYC3</accession>
<organism evidence="3">
    <name type="scientific">Gongylonema pulchrum</name>
    <dbReference type="NCBI Taxonomy" id="637853"/>
    <lineage>
        <taxon>Eukaryota</taxon>
        <taxon>Metazoa</taxon>
        <taxon>Ecdysozoa</taxon>
        <taxon>Nematoda</taxon>
        <taxon>Chromadorea</taxon>
        <taxon>Rhabditida</taxon>
        <taxon>Spirurina</taxon>
        <taxon>Spiruromorpha</taxon>
        <taxon>Spiruroidea</taxon>
        <taxon>Gongylonematidae</taxon>
        <taxon>Gongylonema</taxon>
    </lineage>
</organism>
<dbReference type="WBParaSite" id="GPUH_0001372901-mRNA-1">
    <property type="protein sequence ID" value="GPUH_0001372901-mRNA-1"/>
    <property type="gene ID" value="GPUH_0001372901"/>
</dbReference>
<reference evidence="1 2" key="2">
    <citation type="submission" date="2018-11" db="EMBL/GenBank/DDBJ databases">
        <authorList>
            <consortium name="Pathogen Informatics"/>
        </authorList>
    </citation>
    <scope>NUCLEOTIDE SEQUENCE [LARGE SCALE GENOMIC DNA]</scope>
</reference>
<proteinExistence type="predicted"/>
<evidence type="ECO:0000313" key="1">
    <source>
        <dbReference type="EMBL" id="VDN22842.1"/>
    </source>
</evidence>
<keyword evidence="2" id="KW-1185">Reference proteome</keyword>
<gene>
    <name evidence="1" type="ORF">GPUH_LOCUS13714</name>
</gene>
<evidence type="ECO:0000313" key="2">
    <source>
        <dbReference type="Proteomes" id="UP000271098"/>
    </source>
</evidence>
<reference evidence="3" key="1">
    <citation type="submission" date="2016-06" db="UniProtKB">
        <authorList>
            <consortium name="WormBaseParasite"/>
        </authorList>
    </citation>
    <scope>IDENTIFICATION</scope>
</reference>
<name>A0A183DYC3_9BILA</name>
<dbReference type="AlphaFoldDB" id="A0A183DYC3"/>
<sequence length="55" mass="5947">MEGCIGNSLFANALIAAREKFKVPPDLFANNGNAVEANAEQVRGKCLSRRCVHTN</sequence>
<evidence type="ECO:0000313" key="3">
    <source>
        <dbReference type="WBParaSite" id="GPUH_0001372901-mRNA-1"/>
    </source>
</evidence>
<dbReference type="EMBL" id="UYRT01080492">
    <property type="protein sequence ID" value="VDN22842.1"/>
    <property type="molecule type" value="Genomic_DNA"/>
</dbReference>
<protein>
    <submittedName>
        <fullName evidence="3">PALP domain-containing protein</fullName>
    </submittedName>
</protein>
<dbReference type="Proteomes" id="UP000271098">
    <property type="component" value="Unassembled WGS sequence"/>
</dbReference>